<accession>A0A1I3P8X1</accession>
<dbReference type="EMBL" id="FORO01000016">
    <property type="protein sequence ID" value="SFJ18008.1"/>
    <property type="molecule type" value="Genomic_DNA"/>
</dbReference>
<gene>
    <name evidence="1" type="ORF">SAMN05443661_11678</name>
</gene>
<evidence type="ECO:0000313" key="2">
    <source>
        <dbReference type="Proteomes" id="UP000182829"/>
    </source>
</evidence>
<name>A0A1I3P8X1_9EURY</name>
<protein>
    <submittedName>
        <fullName evidence="1">Uncharacterized protein</fullName>
    </submittedName>
</protein>
<reference evidence="1 2" key="1">
    <citation type="submission" date="2016-10" db="EMBL/GenBank/DDBJ databases">
        <authorList>
            <person name="de Groot N.N."/>
        </authorList>
    </citation>
    <scope>NUCLEOTIDE SEQUENCE [LARGE SCALE GENOMIC DNA]</scope>
    <source>
        <strain evidence="1 2">SP2</strain>
    </source>
</reference>
<organism evidence="1 2">
    <name type="scientific">Natronobacterium gregoryi</name>
    <dbReference type="NCBI Taxonomy" id="44930"/>
    <lineage>
        <taxon>Archaea</taxon>
        <taxon>Methanobacteriati</taxon>
        <taxon>Methanobacteriota</taxon>
        <taxon>Stenosarchaea group</taxon>
        <taxon>Halobacteria</taxon>
        <taxon>Halobacteriales</taxon>
        <taxon>Natrialbaceae</taxon>
        <taxon>Natronobacterium</taxon>
    </lineage>
</organism>
<dbReference type="AlphaFoldDB" id="A0A1I3P8X1"/>
<proteinExistence type="predicted"/>
<evidence type="ECO:0000313" key="1">
    <source>
        <dbReference type="EMBL" id="SFJ18008.1"/>
    </source>
</evidence>
<sequence length="261" mass="29857">MTVDRETVPLTVSQVTETISVDRQLEFEQPEIRVCVAAGPELGRRRVDVLVELRLRRWKHRRPVVASQIGWRRRRRESLGSVLPLLVAVEKDAKGEPAARERGFFRVEKLRLVDAVLLVAHPGDCRQSFGPQQVDVPGDRPVEYRPRVSGANRVDLDAKRRPAARSRRLVDERGVVSRNLDTAVVVDHSAGWHLESRIFGEIRYHVQNRESTHFLEAVEERRNAADVRPGPLAFGSTHGWRRPPSWPASVRYRRVTAFPRS</sequence>
<dbReference type="Proteomes" id="UP000182829">
    <property type="component" value="Unassembled WGS sequence"/>
</dbReference>